<dbReference type="Gene3D" id="3.30.530.20">
    <property type="match status" value="1"/>
</dbReference>
<comment type="caution">
    <text evidence="1">The sequence shown here is derived from an EMBL/GenBank/DDBJ whole genome shotgun (WGS) entry which is preliminary data.</text>
</comment>
<organism evidence="1 2">
    <name type="scientific">Effrenium voratum</name>
    <dbReference type="NCBI Taxonomy" id="2562239"/>
    <lineage>
        <taxon>Eukaryota</taxon>
        <taxon>Sar</taxon>
        <taxon>Alveolata</taxon>
        <taxon>Dinophyceae</taxon>
        <taxon>Suessiales</taxon>
        <taxon>Symbiodiniaceae</taxon>
        <taxon>Effrenium</taxon>
    </lineage>
</organism>
<dbReference type="AlphaFoldDB" id="A0AA36N5T4"/>
<evidence type="ECO:0000313" key="1">
    <source>
        <dbReference type="EMBL" id="CAJ1399845.1"/>
    </source>
</evidence>
<name>A0AA36N5T4_9DINO</name>
<protein>
    <recommendedName>
        <fullName evidence="3">START domain-containing protein</fullName>
    </recommendedName>
</protein>
<dbReference type="Proteomes" id="UP001178507">
    <property type="component" value="Unassembled WGS sequence"/>
</dbReference>
<gene>
    <name evidence="1" type="ORF">EVOR1521_LOCUS23309</name>
</gene>
<dbReference type="SUPFAM" id="SSF55961">
    <property type="entry name" value="Bet v1-like"/>
    <property type="match status" value="1"/>
</dbReference>
<dbReference type="InterPro" id="IPR023393">
    <property type="entry name" value="START-like_dom_sf"/>
</dbReference>
<sequence>MDRLLPHRLKGLRPPLVLPLEEARWPALDTGAHGEPVFQGQNVADYVDVPFGKDARELCQRVLEISRACKNPSMHDKLDGLSIHLMVESHIANVWFCEAPQVPVPFVASEARIDTRLPLEAVLWSIYSPPDRLKWDRSPFVKHERICSGGVQMSSRARRDFIYSRVSIAFGVSDRDVVQERFLMQLPDEEGYAILTSSCSEEVAATLGRKPSTAVRSRDLLSAYLFRPCPQGILLFTLSQKDAGSHVPAMFQAMARNAGKRKPLEAAEQLGEYCRHLAGAEK</sequence>
<evidence type="ECO:0000313" key="2">
    <source>
        <dbReference type="Proteomes" id="UP001178507"/>
    </source>
</evidence>
<keyword evidence="2" id="KW-1185">Reference proteome</keyword>
<reference evidence="1" key="1">
    <citation type="submission" date="2023-08" db="EMBL/GenBank/DDBJ databases">
        <authorList>
            <person name="Chen Y."/>
            <person name="Shah S."/>
            <person name="Dougan E. K."/>
            <person name="Thang M."/>
            <person name="Chan C."/>
        </authorList>
    </citation>
    <scope>NUCLEOTIDE SEQUENCE</scope>
</reference>
<dbReference type="EMBL" id="CAUJNA010003350">
    <property type="protein sequence ID" value="CAJ1399845.1"/>
    <property type="molecule type" value="Genomic_DNA"/>
</dbReference>
<accession>A0AA36N5T4</accession>
<proteinExistence type="predicted"/>
<evidence type="ECO:0008006" key="3">
    <source>
        <dbReference type="Google" id="ProtNLM"/>
    </source>
</evidence>